<dbReference type="PRINTS" id="PR00176">
    <property type="entry name" value="NANEUSMPORT"/>
</dbReference>
<evidence type="ECO:0000256" key="1">
    <source>
        <dbReference type="ARBA" id="ARBA00004141"/>
    </source>
</evidence>
<feature type="binding site" evidence="8">
    <location>
        <position position="390"/>
    </location>
    <ligand>
        <name>Na(+)</name>
        <dbReference type="ChEBI" id="CHEBI:29101"/>
        <label>1</label>
    </ligand>
</feature>
<evidence type="ECO:0000256" key="5">
    <source>
        <dbReference type="ARBA" id="ARBA00022989"/>
    </source>
</evidence>
<feature type="transmembrane region" description="Helical" evidence="11">
    <location>
        <begin position="453"/>
        <end position="472"/>
    </location>
</feature>
<keyword evidence="3 10" id="KW-0813">Transport</keyword>
<dbReference type="AlphaFoldDB" id="A0A1I8HWU7"/>
<evidence type="ECO:0000256" key="8">
    <source>
        <dbReference type="PIRSR" id="PIRSR600175-1"/>
    </source>
</evidence>
<protein>
    <recommendedName>
        <fullName evidence="10">Transporter</fullName>
    </recommendedName>
</protein>
<dbReference type="Proteomes" id="UP000095280">
    <property type="component" value="Unplaced"/>
</dbReference>
<keyword evidence="12" id="KW-1185">Reference proteome</keyword>
<feature type="binding site" evidence="8">
    <location>
        <position position="26"/>
    </location>
    <ligand>
        <name>Na(+)</name>
        <dbReference type="ChEBI" id="CHEBI:29101"/>
        <label>1</label>
    </ligand>
</feature>
<evidence type="ECO:0000256" key="6">
    <source>
        <dbReference type="ARBA" id="ARBA00023136"/>
    </source>
</evidence>
<name>A0A1I8HWU7_9PLAT</name>
<evidence type="ECO:0000256" key="10">
    <source>
        <dbReference type="RuleBase" id="RU003732"/>
    </source>
</evidence>
<feature type="transmembrane region" description="Helical" evidence="11">
    <location>
        <begin position="203"/>
        <end position="221"/>
    </location>
</feature>
<dbReference type="PANTHER" id="PTHR11616">
    <property type="entry name" value="SODIUM/CHLORIDE DEPENDENT TRANSPORTER"/>
    <property type="match status" value="1"/>
</dbReference>
<dbReference type="GO" id="GO:0089718">
    <property type="term" value="P:amino acid import across plasma membrane"/>
    <property type="evidence" value="ECO:0007669"/>
    <property type="project" value="TreeGrafter"/>
</dbReference>
<keyword evidence="8" id="KW-0479">Metal-binding</keyword>
<keyword evidence="10" id="KW-0769">Symport</keyword>
<dbReference type="PROSITE" id="PS50267">
    <property type="entry name" value="NA_NEUROTRAN_SYMP_3"/>
    <property type="match status" value="1"/>
</dbReference>
<keyword evidence="8" id="KW-0915">Sodium</keyword>
<feature type="binding site" evidence="8">
    <location>
        <position position="321"/>
    </location>
    <ligand>
        <name>Na(+)</name>
        <dbReference type="ChEBI" id="CHEBI:29101"/>
        <label>1</label>
    </ligand>
</feature>
<evidence type="ECO:0000313" key="12">
    <source>
        <dbReference type="Proteomes" id="UP000095280"/>
    </source>
</evidence>
<dbReference type="GO" id="GO:0005886">
    <property type="term" value="C:plasma membrane"/>
    <property type="evidence" value="ECO:0007669"/>
    <property type="project" value="TreeGrafter"/>
</dbReference>
<feature type="transmembrane region" description="Helical" evidence="11">
    <location>
        <begin position="20"/>
        <end position="37"/>
    </location>
</feature>
<keyword evidence="4 10" id="KW-0812">Transmembrane</keyword>
<dbReference type="PROSITE" id="PS00610">
    <property type="entry name" value="NA_NEUROTRAN_SYMP_1"/>
    <property type="match status" value="1"/>
</dbReference>
<dbReference type="GO" id="GO:0005283">
    <property type="term" value="F:amino acid:sodium symporter activity"/>
    <property type="evidence" value="ECO:0007669"/>
    <property type="project" value="TreeGrafter"/>
</dbReference>
<dbReference type="PANTHER" id="PTHR11616:SF321">
    <property type="entry name" value="SODIUM-DEPENDENT NUTRIENT AMINO ACID TRANSPORTER 1-RELATED"/>
    <property type="match status" value="1"/>
</dbReference>
<dbReference type="GO" id="GO:0015179">
    <property type="term" value="F:L-amino acid transmembrane transporter activity"/>
    <property type="evidence" value="ECO:0007669"/>
    <property type="project" value="TreeGrafter"/>
</dbReference>
<accession>A0A1I8HWU7</accession>
<feature type="transmembrane region" description="Helical" evidence="11">
    <location>
        <begin position="374"/>
        <end position="395"/>
    </location>
</feature>
<keyword evidence="5 11" id="KW-1133">Transmembrane helix</keyword>
<feature type="transmembrane region" description="Helical" evidence="11">
    <location>
        <begin position="233"/>
        <end position="250"/>
    </location>
</feature>
<feature type="binding site" evidence="8">
    <location>
        <position position="389"/>
    </location>
    <ligand>
        <name>Na(+)</name>
        <dbReference type="ChEBI" id="CHEBI:29101"/>
        <label>1</label>
    </ligand>
</feature>
<feature type="transmembrane region" description="Helical" evidence="11">
    <location>
        <begin position="415"/>
        <end position="432"/>
    </location>
</feature>
<dbReference type="InterPro" id="IPR037272">
    <property type="entry name" value="SNS_sf"/>
</dbReference>
<comment type="subcellular location">
    <subcellularLocation>
        <location evidence="1">Membrane</location>
        <topology evidence="1">Multi-pass membrane protein</topology>
    </subcellularLocation>
</comment>
<evidence type="ECO:0000256" key="4">
    <source>
        <dbReference type="ARBA" id="ARBA00022692"/>
    </source>
</evidence>
<dbReference type="Pfam" id="PF00209">
    <property type="entry name" value="SNF"/>
    <property type="match status" value="1"/>
</dbReference>
<feature type="disulfide bond" evidence="9">
    <location>
        <begin position="131"/>
        <end position="140"/>
    </location>
</feature>
<dbReference type="InterPro" id="IPR000175">
    <property type="entry name" value="Na/ntran_symport"/>
</dbReference>
<feature type="transmembrane region" description="Helical" evidence="11">
    <location>
        <begin position="91"/>
        <end position="119"/>
    </location>
</feature>
<dbReference type="WBParaSite" id="maker-uti_cns_0008489-snap-gene-0.3-mRNA-1">
    <property type="protein sequence ID" value="maker-uti_cns_0008489-snap-gene-0.3-mRNA-1"/>
    <property type="gene ID" value="maker-uti_cns_0008489-snap-gene-0.3"/>
</dbReference>
<feature type="transmembrane region" description="Helical" evidence="11">
    <location>
        <begin position="492"/>
        <end position="513"/>
    </location>
</feature>
<keyword evidence="6 11" id="KW-0472">Membrane</keyword>
<dbReference type="SUPFAM" id="SSF161070">
    <property type="entry name" value="SNF-like"/>
    <property type="match status" value="1"/>
</dbReference>
<evidence type="ECO:0000313" key="13">
    <source>
        <dbReference type="WBParaSite" id="maker-uti_cns_0008489-snap-gene-0.3-mRNA-1"/>
    </source>
</evidence>
<sequence>MATLDSLVEPREHWPHHMDFILSCVGYAVGFGSIWRFPYLCYKNGGGAFLIPYIVFMTICGVPLFFLELAIGQFSGASPLALWDICPLFKGVGWGMIIISGLVCIYYNIILTWVIYYLVLSFAARVPWDSCDNDFNTCNCTETRIEEHLRNLTEQLMPNFTWPANPRCNSSTPLHVNYSQTSSNEFWRYSVLKQSDGIDNLGSIHWGLLLSLIGAWLLIFACLCKGVKSVGKVVYVTATSPYLFLAILMVRNCMLPGSWEGIRFYITPVWSKLANLEIWHEAALQVFFALGPAWGGLITMSSFNKFKNNCYRDAIAVPIVNCLTSIFGGFVIFAVVGFMAHKTGKEVSDVVDKGPGLVFVAYPEAIAQMPVAPLWAILFFLMLITIGLDSQFGMFETMTSSFVDEFPRYLRKYKTPFVGLMCMLIVICYVYGIHRFRADIELMLGYKPGHYWTVMWCGVTPLALVLILISIAANFTNPVLENYKFPPGSIAFGWLIGSISIIIIPVVAVYRIYKVGKGSLLERIRYLLRPSTDWGPPKDTLYNMRMGKLDNIVTSQTQPMLPIYPGSCSVPEGSATPGTSDVIIKDPIVD</sequence>
<evidence type="ECO:0000256" key="7">
    <source>
        <dbReference type="ARBA" id="ARBA00023180"/>
    </source>
</evidence>
<evidence type="ECO:0000256" key="3">
    <source>
        <dbReference type="ARBA" id="ARBA00022448"/>
    </source>
</evidence>
<proteinExistence type="inferred from homology"/>
<reference evidence="13" key="1">
    <citation type="submission" date="2016-11" db="UniProtKB">
        <authorList>
            <consortium name="WormBaseParasite"/>
        </authorList>
    </citation>
    <scope>IDENTIFICATION</scope>
</reference>
<feature type="transmembrane region" description="Helical" evidence="11">
    <location>
        <begin position="282"/>
        <end position="303"/>
    </location>
</feature>
<feature type="transmembrane region" description="Helical" evidence="11">
    <location>
        <begin position="315"/>
        <end position="338"/>
    </location>
</feature>
<keyword evidence="7" id="KW-0325">Glycoprotein</keyword>
<organism evidence="12 13">
    <name type="scientific">Macrostomum lignano</name>
    <dbReference type="NCBI Taxonomy" id="282301"/>
    <lineage>
        <taxon>Eukaryota</taxon>
        <taxon>Metazoa</taxon>
        <taxon>Spiralia</taxon>
        <taxon>Lophotrochozoa</taxon>
        <taxon>Platyhelminthes</taxon>
        <taxon>Rhabditophora</taxon>
        <taxon>Macrostomorpha</taxon>
        <taxon>Macrostomida</taxon>
        <taxon>Macrostomidae</taxon>
        <taxon>Macrostomum</taxon>
    </lineage>
</organism>
<evidence type="ECO:0000256" key="9">
    <source>
        <dbReference type="PIRSR" id="PIRSR600175-2"/>
    </source>
</evidence>
<evidence type="ECO:0000256" key="2">
    <source>
        <dbReference type="ARBA" id="ARBA00006459"/>
    </source>
</evidence>
<evidence type="ECO:0000256" key="11">
    <source>
        <dbReference type="SAM" id="Phobius"/>
    </source>
</evidence>
<feature type="binding site" evidence="8">
    <location>
        <position position="28"/>
    </location>
    <ligand>
        <name>Na(+)</name>
        <dbReference type="ChEBI" id="CHEBI:29101"/>
        <label>1</label>
    </ligand>
</feature>
<keyword evidence="9" id="KW-1015">Disulfide bond</keyword>
<feature type="binding site" evidence="8">
    <location>
        <position position="29"/>
    </location>
    <ligand>
        <name>Na(+)</name>
        <dbReference type="ChEBI" id="CHEBI:29101"/>
        <label>1</label>
    </ligand>
</feature>
<feature type="transmembrane region" description="Helical" evidence="11">
    <location>
        <begin position="49"/>
        <end position="71"/>
    </location>
</feature>
<dbReference type="GO" id="GO:0046872">
    <property type="term" value="F:metal ion binding"/>
    <property type="evidence" value="ECO:0007669"/>
    <property type="project" value="UniProtKB-KW"/>
</dbReference>
<comment type="similarity">
    <text evidence="2 10">Belongs to the sodium:neurotransmitter symporter (SNF) (TC 2.A.22) family.</text>
</comment>